<dbReference type="EMBL" id="PKPP01011583">
    <property type="protein sequence ID" value="PWA43886.1"/>
    <property type="molecule type" value="Genomic_DNA"/>
</dbReference>
<organism evidence="2 3">
    <name type="scientific">Artemisia annua</name>
    <name type="common">Sweet wormwood</name>
    <dbReference type="NCBI Taxonomy" id="35608"/>
    <lineage>
        <taxon>Eukaryota</taxon>
        <taxon>Viridiplantae</taxon>
        <taxon>Streptophyta</taxon>
        <taxon>Embryophyta</taxon>
        <taxon>Tracheophyta</taxon>
        <taxon>Spermatophyta</taxon>
        <taxon>Magnoliopsida</taxon>
        <taxon>eudicotyledons</taxon>
        <taxon>Gunneridae</taxon>
        <taxon>Pentapetalae</taxon>
        <taxon>asterids</taxon>
        <taxon>campanulids</taxon>
        <taxon>Asterales</taxon>
        <taxon>Asteraceae</taxon>
        <taxon>Asteroideae</taxon>
        <taxon>Anthemideae</taxon>
        <taxon>Artemisiinae</taxon>
        <taxon>Artemisia</taxon>
    </lineage>
</organism>
<name>A0A2U1L4F7_ARTAN</name>
<dbReference type="Proteomes" id="UP000245207">
    <property type="component" value="Unassembled WGS sequence"/>
</dbReference>
<keyword evidence="3" id="KW-1185">Reference proteome</keyword>
<sequence length="162" mass="18472">MARESTPSIIFIDEIDSLSGQRGEDNESEALRHIKTEILVQMQEKKLKFFQVLTLIDKYRGGKMGGLDNRLDGVIYVRVEAEMKHTAVDTFIISGLNFPPLSLIYQHMNLSRKKRKLITVATHMPKHINFLFPQGVGHNDDKELVLAATNTPYSLDQVFEKT</sequence>
<dbReference type="AlphaFoldDB" id="A0A2U1L4F7"/>
<dbReference type="STRING" id="35608.A0A2U1L4F7"/>
<comment type="caution">
    <text evidence="2">The sequence shown here is derived from an EMBL/GenBank/DDBJ whole genome shotgun (WGS) entry which is preliminary data.</text>
</comment>
<evidence type="ECO:0000313" key="2">
    <source>
        <dbReference type="EMBL" id="PWA43886.1"/>
    </source>
</evidence>
<dbReference type="SUPFAM" id="SSF52540">
    <property type="entry name" value="P-loop containing nucleoside triphosphate hydrolases"/>
    <property type="match status" value="1"/>
</dbReference>
<evidence type="ECO:0000313" key="3">
    <source>
        <dbReference type="Proteomes" id="UP000245207"/>
    </source>
</evidence>
<proteinExistence type="predicted"/>
<feature type="domain" description="ATPase AAA-type core" evidence="1">
    <location>
        <begin position="2"/>
        <end position="48"/>
    </location>
</feature>
<dbReference type="PANTHER" id="PTHR23074:SF159">
    <property type="entry name" value="PROTEIN SUPPRESSOR OF K(+) TRANSPORT GROWTH DEFECT 1"/>
    <property type="match status" value="1"/>
</dbReference>
<dbReference type="InterPro" id="IPR027417">
    <property type="entry name" value="P-loop_NTPase"/>
</dbReference>
<dbReference type="InterPro" id="IPR003959">
    <property type="entry name" value="ATPase_AAA_core"/>
</dbReference>
<gene>
    <name evidence="2" type="ORF">CTI12_AA530270</name>
</gene>
<protein>
    <submittedName>
        <fullName evidence="2">End 13 protein</fullName>
    </submittedName>
</protein>
<dbReference type="GO" id="GO:0016197">
    <property type="term" value="P:endosomal transport"/>
    <property type="evidence" value="ECO:0007669"/>
    <property type="project" value="TreeGrafter"/>
</dbReference>
<dbReference type="Gene3D" id="3.40.50.300">
    <property type="entry name" value="P-loop containing nucleotide triphosphate hydrolases"/>
    <property type="match status" value="1"/>
</dbReference>
<accession>A0A2U1L4F7</accession>
<evidence type="ECO:0000259" key="1">
    <source>
        <dbReference type="Pfam" id="PF00004"/>
    </source>
</evidence>
<dbReference type="GO" id="GO:0005524">
    <property type="term" value="F:ATP binding"/>
    <property type="evidence" value="ECO:0007669"/>
    <property type="project" value="InterPro"/>
</dbReference>
<dbReference type="OrthoDB" id="1722230at2759"/>
<dbReference type="InterPro" id="IPR050304">
    <property type="entry name" value="MT-severing_AAA_ATPase"/>
</dbReference>
<reference evidence="2 3" key="1">
    <citation type="journal article" date="2018" name="Mol. Plant">
        <title>The genome of Artemisia annua provides insight into the evolution of Asteraceae family and artemisinin biosynthesis.</title>
        <authorList>
            <person name="Shen Q."/>
            <person name="Zhang L."/>
            <person name="Liao Z."/>
            <person name="Wang S."/>
            <person name="Yan T."/>
            <person name="Shi P."/>
            <person name="Liu M."/>
            <person name="Fu X."/>
            <person name="Pan Q."/>
            <person name="Wang Y."/>
            <person name="Lv Z."/>
            <person name="Lu X."/>
            <person name="Zhang F."/>
            <person name="Jiang W."/>
            <person name="Ma Y."/>
            <person name="Chen M."/>
            <person name="Hao X."/>
            <person name="Li L."/>
            <person name="Tang Y."/>
            <person name="Lv G."/>
            <person name="Zhou Y."/>
            <person name="Sun X."/>
            <person name="Brodelius P.E."/>
            <person name="Rose J.K.C."/>
            <person name="Tang K."/>
        </authorList>
    </citation>
    <scope>NUCLEOTIDE SEQUENCE [LARGE SCALE GENOMIC DNA]</scope>
    <source>
        <strain evidence="3">cv. Huhao1</strain>
        <tissue evidence="2">Leaf</tissue>
    </source>
</reference>
<dbReference type="PANTHER" id="PTHR23074">
    <property type="entry name" value="AAA DOMAIN-CONTAINING"/>
    <property type="match status" value="1"/>
</dbReference>
<dbReference type="GO" id="GO:0016887">
    <property type="term" value="F:ATP hydrolysis activity"/>
    <property type="evidence" value="ECO:0007669"/>
    <property type="project" value="InterPro"/>
</dbReference>
<dbReference type="Pfam" id="PF00004">
    <property type="entry name" value="AAA"/>
    <property type="match status" value="1"/>
</dbReference>
<dbReference type="GO" id="GO:0007033">
    <property type="term" value="P:vacuole organization"/>
    <property type="evidence" value="ECO:0007669"/>
    <property type="project" value="TreeGrafter"/>
</dbReference>